<keyword evidence="6" id="KW-0732">Signal</keyword>
<dbReference type="PANTHER" id="PTHR42973">
    <property type="entry name" value="BINDING OXIDOREDUCTASE, PUTATIVE (AFU_ORTHOLOGUE AFUA_1G17690)-RELATED"/>
    <property type="match status" value="1"/>
</dbReference>
<dbReference type="InterPro" id="IPR036318">
    <property type="entry name" value="FAD-bd_PCMH-like_sf"/>
</dbReference>
<evidence type="ECO:0000256" key="2">
    <source>
        <dbReference type="ARBA" id="ARBA00005466"/>
    </source>
</evidence>
<sequence length="578" mass="62438">MGFSSLILVSLALAALIATASAGPPYCEASNSTCFPPDTELAAFNKSVDGRLIKNKPYGLPCYKATYNAAACIEIAANKGNASWRVQQPAAVMYPIWENSGGDKGCPVPPLPANGSAPAPLEGNCTLGSVSPYIVNASCVDHIVNTVKVAAKYNLRLRIKNSGHDYFGRSSSQGALTIWTHYMSDTELIEDFKLCGSSQTRPVVSAGPGMDVEQLYAITGKYNYVSPGGYTPTVGVSGGFVLGGGTGPLGSIFGMGVDNVVQFEVVTADGKVKVANGCTNVDLFWALRGGGGAFGVVTRAYFKVYPAFDAVNTFFGQITCPDNASYANLISQMVDLQVPLRDAGQVGIWQAYGKQRAVTIISLHPLRSNATEDPSMAQKLYNPALGANRCNSTSKVAQFTGSSSWNDAYKAFILPIILKNGPVGINIFNLSRLVSYDLMKSKEKLQKVKEFIANLDPDISFLWQNDVGEASTKVAPDATSVHPDWRNAFAFVNIPVVWPWDGNANLGFSKSDRLMWSASKAFDTWTAYSNEDMNFERDFQQSFWGENYPRLIQIKEEVDPDLLFQCPSCVGSEATVRQ</sequence>
<evidence type="ECO:0000256" key="6">
    <source>
        <dbReference type="SAM" id="SignalP"/>
    </source>
</evidence>
<evidence type="ECO:0000256" key="4">
    <source>
        <dbReference type="ARBA" id="ARBA00022827"/>
    </source>
</evidence>
<evidence type="ECO:0000259" key="7">
    <source>
        <dbReference type="PROSITE" id="PS51387"/>
    </source>
</evidence>
<evidence type="ECO:0000313" key="8">
    <source>
        <dbReference type="EMBL" id="KAF2122532.1"/>
    </source>
</evidence>
<feature type="signal peptide" evidence="6">
    <location>
        <begin position="1"/>
        <end position="22"/>
    </location>
</feature>
<name>A0A6A5ZS36_9PLEO</name>
<dbReference type="InterPro" id="IPR016166">
    <property type="entry name" value="FAD-bd_PCMH"/>
</dbReference>
<dbReference type="InterPro" id="IPR006094">
    <property type="entry name" value="Oxid_FAD_bind_N"/>
</dbReference>
<keyword evidence="5" id="KW-0560">Oxidoreductase</keyword>
<dbReference type="SUPFAM" id="SSF56176">
    <property type="entry name" value="FAD-binding/transporter-associated domain-like"/>
    <property type="match status" value="1"/>
</dbReference>
<dbReference type="GO" id="GO:0016491">
    <property type="term" value="F:oxidoreductase activity"/>
    <property type="evidence" value="ECO:0007669"/>
    <property type="project" value="UniProtKB-KW"/>
</dbReference>
<dbReference type="AlphaFoldDB" id="A0A6A5ZS36"/>
<comment type="cofactor">
    <cofactor evidence="1">
        <name>FAD</name>
        <dbReference type="ChEBI" id="CHEBI:57692"/>
    </cofactor>
</comment>
<feature type="domain" description="FAD-binding PCMH-type" evidence="7">
    <location>
        <begin position="127"/>
        <end position="307"/>
    </location>
</feature>
<dbReference type="OrthoDB" id="9983560at2759"/>
<gene>
    <name evidence="8" type="ORF">BDV96DRAFT_593064</name>
</gene>
<reference evidence="8" key="1">
    <citation type="journal article" date="2020" name="Stud. Mycol.">
        <title>101 Dothideomycetes genomes: a test case for predicting lifestyles and emergence of pathogens.</title>
        <authorList>
            <person name="Haridas S."/>
            <person name="Albert R."/>
            <person name="Binder M."/>
            <person name="Bloem J."/>
            <person name="Labutti K."/>
            <person name="Salamov A."/>
            <person name="Andreopoulos B."/>
            <person name="Baker S."/>
            <person name="Barry K."/>
            <person name="Bills G."/>
            <person name="Bluhm B."/>
            <person name="Cannon C."/>
            <person name="Castanera R."/>
            <person name="Culley D."/>
            <person name="Daum C."/>
            <person name="Ezra D."/>
            <person name="Gonzalez J."/>
            <person name="Henrissat B."/>
            <person name="Kuo A."/>
            <person name="Liang C."/>
            <person name="Lipzen A."/>
            <person name="Lutzoni F."/>
            <person name="Magnuson J."/>
            <person name="Mondo S."/>
            <person name="Nolan M."/>
            <person name="Ohm R."/>
            <person name="Pangilinan J."/>
            <person name="Park H.-J."/>
            <person name="Ramirez L."/>
            <person name="Alfaro M."/>
            <person name="Sun H."/>
            <person name="Tritt A."/>
            <person name="Yoshinaga Y."/>
            <person name="Zwiers L.-H."/>
            <person name="Turgeon B."/>
            <person name="Goodwin S."/>
            <person name="Spatafora J."/>
            <person name="Crous P."/>
            <person name="Grigoriev I."/>
        </authorList>
    </citation>
    <scope>NUCLEOTIDE SEQUENCE</scope>
    <source>
        <strain evidence="8">CBS 627.86</strain>
    </source>
</reference>
<feature type="chain" id="PRO_5025455024" description="FAD-binding PCMH-type domain-containing protein" evidence="6">
    <location>
        <begin position="23"/>
        <end position="578"/>
    </location>
</feature>
<dbReference type="InterPro" id="IPR050416">
    <property type="entry name" value="FAD-linked_Oxidoreductase"/>
</dbReference>
<accession>A0A6A5ZS36</accession>
<dbReference type="PANTHER" id="PTHR42973:SF39">
    <property type="entry name" value="FAD-BINDING PCMH-TYPE DOMAIN-CONTAINING PROTEIN"/>
    <property type="match status" value="1"/>
</dbReference>
<evidence type="ECO:0000256" key="5">
    <source>
        <dbReference type="ARBA" id="ARBA00023002"/>
    </source>
</evidence>
<keyword evidence="4" id="KW-0274">FAD</keyword>
<dbReference type="Proteomes" id="UP000799770">
    <property type="component" value="Unassembled WGS sequence"/>
</dbReference>
<protein>
    <recommendedName>
        <fullName evidence="7">FAD-binding PCMH-type domain-containing protein</fullName>
    </recommendedName>
</protein>
<evidence type="ECO:0000313" key="9">
    <source>
        <dbReference type="Proteomes" id="UP000799770"/>
    </source>
</evidence>
<dbReference type="InterPro" id="IPR016169">
    <property type="entry name" value="FAD-bd_PCMH_sub2"/>
</dbReference>
<dbReference type="Pfam" id="PF08031">
    <property type="entry name" value="BBE"/>
    <property type="match status" value="1"/>
</dbReference>
<dbReference type="EMBL" id="ML977310">
    <property type="protein sequence ID" value="KAF2122532.1"/>
    <property type="molecule type" value="Genomic_DNA"/>
</dbReference>
<keyword evidence="9" id="KW-1185">Reference proteome</keyword>
<evidence type="ECO:0000256" key="3">
    <source>
        <dbReference type="ARBA" id="ARBA00022630"/>
    </source>
</evidence>
<dbReference type="PROSITE" id="PS51387">
    <property type="entry name" value="FAD_PCMH"/>
    <property type="match status" value="1"/>
</dbReference>
<comment type="similarity">
    <text evidence="2">Belongs to the oxygen-dependent FAD-linked oxidoreductase family.</text>
</comment>
<organism evidence="8 9">
    <name type="scientific">Lophiotrema nucula</name>
    <dbReference type="NCBI Taxonomy" id="690887"/>
    <lineage>
        <taxon>Eukaryota</taxon>
        <taxon>Fungi</taxon>
        <taxon>Dikarya</taxon>
        <taxon>Ascomycota</taxon>
        <taxon>Pezizomycotina</taxon>
        <taxon>Dothideomycetes</taxon>
        <taxon>Pleosporomycetidae</taxon>
        <taxon>Pleosporales</taxon>
        <taxon>Lophiotremataceae</taxon>
        <taxon>Lophiotrema</taxon>
    </lineage>
</organism>
<evidence type="ECO:0000256" key="1">
    <source>
        <dbReference type="ARBA" id="ARBA00001974"/>
    </source>
</evidence>
<keyword evidence="3" id="KW-0285">Flavoprotein</keyword>
<dbReference type="InterPro" id="IPR012951">
    <property type="entry name" value="BBE"/>
</dbReference>
<dbReference type="Pfam" id="PF01565">
    <property type="entry name" value="FAD_binding_4"/>
    <property type="match status" value="1"/>
</dbReference>
<dbReference type="Gene3D" id="3.30.465.10">
    <property type="match status" value="2"/>
</dbReference>
<dbReference type="GO" id="GO:0071949">
    <property type="term" value="F:FAD binding"/>
    <property type="evidence" value="ECO:0007669"/>
    <property type="project" value="InterPro"/>
</dbReference>
<proteinExistence type="inferred from homology"/>